<feature type="region of interest" description="Disordered" evidence="3">
    <location>
        <begin position="106"/>
        <end position="126"/>
    </location>
</feature>
<evidence type="ECO:0000256" key="2">
    <source>
        <dbReference type="SAM" id="Coils"/>
    </source>
</evidence>
<keyword evidence="5" id="KW-1185">Reference proteome</keyword>
<feature type="compositionally biased region" description="Polar residues" evidence="3">
    <location>
        <begin position="712"/>
        <end position="723"/>
    </location>
</feature>
<evidence type="ECO:0000313" key="4">
    <source>
        <dbReference type="EMBL" id="KAG7466240.1"/>
    </source>
</evidence>
<feature type="region of interest" description="Disordered" evidence="3">
    <location>
        <begin position="1322"/>
        <end position="1350"/>
    </location>
</feature>
<feature type="region of interest" description="Disordered" evidence="3">
    <location>
        <begin position="1546"/>
        <end position="1737"/>
    </location>
</feature>
<protein>
    <recommendedName>
        <fullName evidence="6">MIA SH3 domain ER export factor 2</fullName>
    </recommendedName>
</protein>
<dbReference type="PANTHER" id="PTHR23158">
    <property type="entry name" value="MELANOMA INHIBITORY ACTIVITY-RELATED"/>
    <property type="match status" value="1"/>
</dbReference>
<feature type="compositionally biased region" description="Basic and acidic residues" evidence="3">
    <location>
        <begin position="1612"/>
        <end position="1624"/>
    </location>
</feature>
<sequence length="1737" mass="193979">EDKLATEGIVLTNNTFNPDLQLNSEDHSQESYHLDRGSEIDPISGHIESAIQSGLSDVSKKLQNSTEKINIQTEEGQHQLVEKPNDEIIENLFQTSDELVNEKHNTDIPDISRNSPDPAEKSTDQVITQHCGDEDIESTGTPKLIAPAPTLTEEKMFAEISDGDTTEIPSKVDTVEEDEESPAHQNKDYSSENALNPTTDHSTDRAAALHIDHVMDTLSTTESSVHKQVHEPGFRQMDVVDPITDGSETNIEQKDKNILNMIIYKKEDPKGEPSKIQENKENKVIDADVLKEELPEQKDTPAITINTEGSEIKISNTENAEEEFTSTGYNTEEESIVETDVSDDLGLKSIPNEQKLQVNQGSFLESTNVETSAHDSSDLSHKTDMEEHENKSQGKFAMTEDGDAESQVNESEEAVQKHERLSSEQLNITGDELVKEGQDVLPDQSLNDIKNSSRLIEENSGTKNLNIPVAENISDLARTEPNNLPDVTVDDTHKQTESQTDGNLKEVQPSNGFNSVNGDLELTDSQKTKEDSEYGTTLDGSINNEAIAITGHKQLPGSGCQTETCTDAVDVSQTSVEQQNTAELSLEINVDAAEGFSDIADKISTTEEDFFLAGSQVGEDNPNGKSSDQLTSKTGQFPSVLQADSISHVESSVINHKLFSDNGAEAEKNAHEINRGYFFQMYVNPQTQVPKKTKTTEGELLTEINGGVVQIPSDQNEGNNEISDVSDKEEGLSSSSYSKTSKSQSSAADQSSLAYLEVASHKAQMETTIKNMENTDHSKKDIGNISMKQKDETAEMSQQKEAGDEILPDPHPRDTDMQSQKIHSTKEAFKATNGFKEYKNIQVHLKGEDIQYLLALFGKHKLLWLDYCLSNTENGDEDKDNNLAIMSDFERLLEYHSEIETKMKEDDNHIKNVSLQKLKTLLSALRSRYTTEKPAVTVDVNQDTGRPECTTITCFSPEKSEHTWGETEAHHEMRKETDRTEWRSGHPRQADIDGITTTETGSRQTTANSDGTDTLTVNPSSQIPSESHWDAIFGTLLTFAGQLTIESSVHLLSFYSLLKWLITQVVSSLPDDLKPGPDLYGLPWEAVIITSLLGLITLLLFVCRFYQSIKSRLYVGKERKLGQKVAELLEEKCKVLETLSECKHKYEKLETALQNGGVSAHALEKENLEVMSRNLEQSNAQLKDEIDQLKQDLEDERNRRSQQEEMLVGMQETLKSLQEEAKDLKSQMEQAQTTLKIYDINSERLQKNLQAAREENALLQESEAQLVQEAEGWGERLSELEEEMKMCECSHRDMEDDCANKNQRIKSLTDCLLKMRDWDSEVEDEANGEDSDGKSSEENGDSQDTHQKQKVQRLIYAAKMSADLKSLEEEKNRVFARLADEVKAKEDLQEGIENLQKEKDSLQAESAMYTCETQKLQQKLHIMTEMYQENELKLHRMLTVEERERLQKEEKLTKADKKINLAEEELSNYRQRAKELEEELEKTNQAYKNQIASHEKKAHDNWLAARAADRDLADIKRENAHLRQKLTDSRFKLEMVEKDPYALEAPGRSMFRGERSPFGPSPLGRPSSENRAFLSPPTLMDGPPRLSPQFPLGPGGRVSRGPEYPVMSEGVDSERSGGENRGPHSDSGSLSPTWERDRRGPLPPPGYPYPDPGLPYRRPLPGVFPMGPLPPRGPSPAEAHSFSPHPADKSDSSYLSNTSDALGVGENENRDSLLSMSGELRAPPDADARMGPGFGPP</sequence>
<feature type="non-terminal residue" evidence="4">
    <location>
        <position position="1737"/>
    </location>
</feature>
<feature type="compositionally biased region" description="Basic and acidic residues" evidence="3">
    <location>
        <begin position="181"/>
        <end position="190"/>
    </location>
</feature>
<dbReference type="InterPro" id="IPR051500">
    <property type="entry name" value="cTAGE_MIA/OTOR"/>
</dbReference>
<feature type="region of interest" description="Disordered" evidence="3">
    <location>
        <begin position="790"/>
        <end position="817"/>
    </location>
</feature>
<dbReference type="GO" id="GO:0070971">
    <property type="term" value="C:endoplasmic reticulum exit site"/>
    <property type="evidence" value="ECO:0007669"/>
    <property type="project" value="TreeGrafter"/>
</dbReference>
<feature type="compositionally biased region" description="Basic and acidic residues" evidence="3">
    <location>
        <begin position="372"/>
        <end position="392"/>
    </location>
</feature>
<dbReference type="GO" id="GO:0009306">
    <property type="term" value="P:protein secretion"/>
    <property type="evidence" value="ECO:0007669"/>
    <property type="project" value="TreeGrafter"/>
</dbReference>
<feature type="coiled-coil region" evidence="2">
    <location>
        <begin position="1357"/>
        <end position="1412"/>
    </location>
</feature>
<reference evidence="4" key="1">
    <citation type="submission" date="2021-01" db="EMBL/GenBank/DDBJ databases">
        <authorList>
            <person name="Zahm M."/>
            <person name="Roques C."/>
            <person name="Cabau C."/>
            <person name="Klopp C."/>
            <person name="Donnadieu C."/>
            <person name="Jouanno E."/>
            <person name="Lampietro C."/>
            <person name="Louis A."/>
            <person name="Herpin A."/>
            <person name="Echchiki A."/>
            <person name="Berthelot C."/>
            <person name="Parey E."/>
            <person name="Roest-Crollius H."/>
            <person name="Braasch I."/>
            <person name="Postlethwait J."/>
            <person name="Bobe J."/>
            <person name="Montfort J."/>
            <person name="Bouchez O."/>
            <person name="Begum T."/>
            <person name="Mejri S."/>
            <person name="Adams A."/>
            <person name="Chen W.-J."/>
            <person name="Guiguen Y."/>
        </authorList>
    </citation>
    <scope>NUCLEOTIDE SEQUENCE</scope>
    <source>
        <strain evidence="4">YG-15Mar2019-1</strain>
        <tissue evidence="4">Brain</tissue>
    </source>
</reference>
<feature type="compositionally biased region" description="Polar residues" evidence="3">
    <location>
        <begin position="191"/>
        <end position="200"/>
    </location>
</feature>
<feature type="region of interest" description="Disordered" evidence="3">
    <location>
        <begin position="705"/>
        <end position="748"/>
    </location>
</feature>
<dbReference type="OrthoDB" id="3548878at2759"/>
<dbReference type="GO" id="GO:0006888">
    <property type="term" value="P:endoplasmic reticulum to Golgi vesicle-mediated transport"/>
    <property type="evidence" value="ECO:0007669"/>
    <property type="project" value="TreeGrafter"/>
</dbReference>
<dbReference type="Proteomes" id="UP001046870">
    <property type="component" value="Chromosome 13"/>
</dbReference>
<feature type="region of interest" description="Disordered" evidence="3">
    <location>
        <begin position="161"/>
        <end position="201"/>
    </location>
</feature>
<feature type="region of interest" description="Disordered" evidence="3">
    <location>
        <begin position="476"/>
        <end position="539"/>
    </location>
</feature>
<keyword evidence="1 2" id="KW-0175">Coiled coil</keyword>
<dbReference type="EMBL" id="JAFDVH010000013">
    <property type="protein sequence ID" value="KAG7466240.1"/>
    <property type="molecule type" value="Genomic_DNA"/>
</dbReference>
<dbReference type="GO" id="GO:0005789">
    <property type="term" value="C:endoplasmic reticulum membrane"/>
    <property type="evidence" value="ECO:0007669"/>
    <property type="project" value="TreeGrafter"/>
</dbReference>
<gene>
    <name evidence="4" type="ORF">MATL_G00162700</name>
</gene>
<evidence type="ECO:0000256" key="3">
    <source>
        <dbReference type="SAM" id="MobiDB-lite"/>
    </source>
</evidence>
<proteinExistence type="predicted"/>
<dbReference type="GO" id="GO:0035459">
    <property type="term" value="P:vesicle cargo loading"/>
    <property type="evidence" value="ECO:0007669"/>
    <property type="project" value="TreeGrafter"/>
</dbReference>
<dbReference type="PANTHER" id="PTHR23158:SF38">
    <property type="entry name" value="MELANOMA INHIBITORY ACTIVITY PROTEIN 2"/>
    <property type="match status" value="1"/>
</dbReference>
<organism evidence="4 5">
    <name type="scientific">Megalops atlanticus</name>
    <name type="common">Tarpon</name>
    <name type="synonym">Clupea gigantea</name>
    <dbReference type="NCBI Taxonomy" id="7932"/>
    <lineage>
        <taxon>Eukaryota</taxon>
        <taxon>Metazoa</taxon>
        <taxon>Chordata</taxon>
        <taxon>Craniata</taxon>
        <taxon>Vertebrata</taxon>
        <taxon>Euteleostomi</taxon>
        <taxon>Actinopterygii</taxon>
        <taxon>Neopterygii</taxon>
        <taxon>Teleostei</taxon>
        <taxon>Elopiformes</taxon>
        <taxon>Megalopidae</taxon>
        <taxon>Megalops</taxon>
    </lineage>
</organism>
<feature type="compositionally biased region" description="Pro residues" evidence="3">
    <location>
        <begin position="1641"/>
        <end position="1653"/>
    </location>
</feature>
<evidence type="ECO:0000313" key="5">
    <source>
        <dbReference type="Proteomes" id="UP001046870"/>
    </source>
</evidence>
<feature type="coiled-coil region" evidence="2">
    <location>
        <begin position="1165"/>
        <end position="1297"/>
    </location>
</feature>
<evidence type="ECO:0000256" key="1">
    <source>
        <dbReference type="ARBA" id="ARBA00023054"/>
    </source>
</evidence>
<evidence type="ECO:0008006" key="6">
    <source>
        <dbReference type="Google" id="ProtNLM"/>
    </source>
</evidence>
<accession>A0A9D3T2C5</accession>
<name>A0A9D3T2C5_MEGAT</name>
<feature type="compositionally biased region" description="Low complexity" evidence="3">
    <location>
        <begin position="732"/>
        <end position="748"/>
    </location>
</feature>
<feature type="region of interest" description="Disordered" evidence="3">
    <location>
        <begin position="960"/>
        <end position="1022"/>
    </location>
</feature>
<feature type="compositionally biased region" description="Basic and acidic residues" evidence="3">
    <location>
        <begin position="960"/>
        <end position="991"/>
    </location>
</feature>
<feature type="compositionally biased region" description="Polar residues" evidence="3">
    <location>
        <begin position="497"/>
        <end position="517"/>
    </location>
</feature>
<feature type="compositionally biased region" description="Basic and acidic residues" evidence="3">
    <location>
        <begin position="1331"/>
        <end position="1347"/>
    </location>
</feature>
<feature type="coiled-coil region" evidence="2">
    <location>
        <begin position="1445"/>
        <end position="1525"/>
    </location>
</feature>
<comment type="caution">
    <text evidence="4">The sequence shown here is derived from an EMBL/GenBank/DDBJ whole genome shotgun (WGS) entry which is preliminary data.</text>
</comment>
<feature type="region of interest" description="Disordered" evidence="3">
    <location>
        <begin position="367"/>
        <end position="428"/>
    </location>
</feature>
<feature type="compositionally biased region" description="Polar residues" evidence="3">
    <location>
        <begin position="995"/>
        <end position="1022"/>
    </location>
</feature>